<comment type="caution">
    <text evidence="1">The sequence shown here is derived from an EMBL/GenBank/DDBJ whole genome shotgun (WGS) entry which is preliminary data.</text>
</comment>
<gene>
    <name evidence="1" type="ORF">Q5Y73_18915</name>
</gene>
<protein>
    <submittedName>
        <fullName evidence="1">HEPN domain-containing protein</fullName>
    </submittedName>
</protein>
<proteinExistence type="predicted"/>
<dbReference type="Proteomes" id="UP001231941">
    <property type="component" value="Unassembled WGS sequence"/>
</dbReference>
<name>A0ABT9J3I2_9BACL</name>
<dbReference type="RefSeq" id="WP_305993482.1">
    <property type="nucleotide sequence ID" value="NZ_JAVAMP010000012.1"/>
</dbReference>
<keyword evidence="2" id="KW-1185">Reference proteome</keyword>
<reference evidence="1 2" key="1">
    <citation type="submission" date="2023-08" db="EMBL/GenBank/DDBJ databases">
        <authorList>
            <person name="Park J.-S."/>
        </authorList>
    </citation>
    <scope>NUCLEOTIDE SEQUENCE [LARGE SCALE GENOMIC DNA]</scope>
    <source>
        <strain evidence="1 2">2205SS18-9</strain>
    </source>
</reference>
<sequence>MERKIWEIDFDVIGPITIEKNISFRQEKGFDHHQFYSNIQLSKSHYGIKATITAYADTIDIAETVAYVYFGRMRDILTLNNEVPIQLHKNEGRYNSPRSFPGRRVLTETNIKTAFKMSRIFESEQSKLLRAIGWYSKGKLSHNTFDQFLAFWNVIEILGKKYHTPINRTKEGVKNQIYQCFIDYFGEITSWDLPERWIDSMYDKRNGIVHGGENTTLEAIKETSKVIPLLDKTSKMLIDKIIDNIYDRSVFI</sequence>
<accession>A0ABT9J3I2</accession>
<evidence type="ECO:0000313" key="1">
    <source>
        <dbReference type="EMBL" id="MDP5276171.1"/>
    </source>
</evidence>
<organism evidence="1 2">
    <name type="scientific">Chengkuizengella axinellae</name>
    <dbReference type="NCBI Taxonomy" id="3064388"/>
    <lineage>
        <taxon>Bacteria</taxon>
        <taxon>Bacillati</taxon>
        <taxon>Bacillota</taxon>
        <taxon>Bacilli</taxon>
        <taxon>Bacillales</taxon>
        <taxon>Paenibacillaceae</taxon>
        <taxon>Chengkuizengella</taxon>
    </lineage>
</organism>
<dbReference type="EMBL" id="JAVAMP010000012">
    <property type="protein sequence ID" value="MDP5276171.1"/>
    <property type="molecule type" value="Genomic_DNA"/>
</dbReference>
<evidence type="ECO:0000313" key="2">
    <source>
        <dbReference type="Proteomes" id="UP001231941"/>
    </source>
</evidence>